<evidence type="ECO:0000256" key="1">
    <source>
        <dbReference type="SAM" id="MobiDB-lite"/>
    </source>
</evidence>
<dbReference type="Pfam" id="PF22936">
    <property type="entry name" value="Pol_BBD"/>
    <property type="match status" value="1"/>
</dbReference>
<feature type="region of interest" description="Disordered" evidence="1">
    <location>
        <begin position="1"/>
        <end position="37"/>
    </location>
</feature>
<reference evidence="4" key="1">
    <citation type="journal article" date="2019" name="Gigascience">
        <title>De novo genome assembly of the endangered Acer yangbiense, a plant species with extremely small populations endemic to Yunnan Province, China.</title>
        <authorList>
            <person name="Yang J."/>
            <person name="Wariss H.M."/>
            <person name="Tao L."/>
            <person name="Zhang R."/>
            <person name="Yun Q."/>
            <person name="Hollingsworth P."/>
            <person name="Dao Z."/>
            <person name="Luo G."/>
            <person name="Guo H."/>
            <person name="Ma Y."/>
            <person name="Sun W."/>
        </authorList>
    </citation>
    <scope>NUCLEOTIDE SEQUENCE [LARGE SCALE GENOMIC DNA]</scope>
    <source>
        <strain evidence="4">cv. Malutang</strain>
    </source>
</reference>
<keyword evidence="4" id="KW-1185">Reference proteome</keyword>
<feature type="compositionally biased region" description="Low complexity" evidence="1">
    <location>
        <begin position="269"/>
        <end position="298"/>
    </location>
</feature>
<dbReference type="AlphaFoldDB" id="A0A5C7ID32"/>
<evidence type="ECO:0000313" key="3">
    <source>
        <dbReference type="EMBL" id="TXG67243.1"/>
    </source>
</evidence>
<evidence type="ECO:0000313" key="4">
    <source>
        <dbReference type="Proteomes" id="UP000323000"/>
    </source>
</evidence>
<feature type="domain" description="Retrovirus-related Pol polyprotein from transposon TNT 1-94-like beta-barrel" evidence="2">
    <location>
        <begin position="371"/>
        <end position="449"/>
    </location>
</feature>
<sequence length="810" mass="88478">MSTTSQQQSTLAPSSSSTATPTVLQEGSNSSNESSPFGNKLNQSFAIKLDRQNFILWKTMVTTIIKGHRLDGHLYSTRPCPPEFLPSPTTPGVPSPTTPGVSDSGSCSNPEYEKWLVNDQLLMGWLYSSMTENVALSVMGSTTAAGLWKALENLFGAYSKSKANTIRTSIQTTRKGSSTMEEYLTQMKTWADSLAIAGDPYPENLLFANSLAGLDSEYMPIVVLIEAREHFTWQEIYDTLLSYDSKLEHINNVSAKGNLLSSPSAHLATNKPNNTPNTNKTSNQQNLNQGGNRAPNRGGFRGGGGRFRGRGGRNNNSRPTCQVCGKFGHSASVCYFRYDDNYMGSVPTANSNANSPSVFVATPETVDDTTWYADSGATDHVTNDAGNLDLKSDYRGDESLMVGNGKQLDISHVGLKSLPSLTKHSIILKQVLHVPEIRKNLLSVSRLVNDNDVFIEFHANCCFVKDKLTGMEVLRGRLKNGLYQLEIPTTKSAFNIQPGPTKSRSSTAHFFGLPLLSSNESKIESLSVETQSQVKSSNSKKNVWHRRLGHPSNQVLNQPASVTPNHITSWFSLSNHSTLPTDTKTPSPVSSPGIDNQLLSPAASSKTGSESQSCQQEAIHENCHEQVHHSLEVEPSLDIENVSEETVLPSQPAIGHPMITRSKDGIFKPKVYVGESKLNKVSTKSRIAEPVTVEEAFQSKDWKRAMEDDAQGGCVGCSAQDGCGGRGAHGDTFGFIPKSQDEWDTQGLSQSRKCLQKSPTDCPSGEGFFKLSGMKLPDFNSSNKSMNMKEYNVRQNDSRTVHVVLMQIQM</sequence>
<dbReference type="InterPro" id="IPR054722">
    <property type="entry name" value="PolX-like_BBD"/>
</dbReference>
<proteinExistence type="predicted"/>
<gene>
    <name evidence="3" type="ORF">EZV62_008518</name>
</gene>
<feature type="region of interest" description="Disordered" evidence="1">
    <location>
        <begin position="261"/>
        <end position="319"/>
    </location>
</feature>
<organism evidence="3 4">
    <name type="scientific">Acer yangbiense</name>
    <dbReference type="NCBI Taxonomy" id="1000413"/>
    <lineage>
        <taxon>Eukaryota</taxon>
        <taxon>Viridiplantae</taxon>
        <taxon>Streptophyta</taxon>
        <taxon>Embryophyta</taxon>
        <taxon>Tracheophyta</taxon>
        <taxon>Spermatophyta</taxon>
        <taxon>Magnoliopsida</taxon>
        <taxon>eudicotyledons</taxon>
        <taxon>Gunneridae</taxon>
        <taxon>Pentapetalae</taxon>
        <taxon>rosids</taxon>
        <taxon>malvids</taxon>
        <taxon>Sapindales</taxon>
        <taxon>Sapindaceae</taxon>
        <taxon>Hippocastanoideae</taxon>
        <taxon>Acereae</taxon>
        <taxon>Acer</taxon>
    </lineage>
</organism>
<feature type="compositionally biased region" description="Polar residues" evidence="1">
    <location>
        <begin position="23"/>
        <end position="37"/>
    </location>
</feature>
<dbReference type="OrthoDB" id="1912561at2759"/>
<feature type="compositionally biased region" description="Low complexity" evidence="1">
    <location>
        <begin position="1"/>
        <end position="22"/>
    </location>
</feature>
<feature type="compositionally biased region" description="Polar residues" evidence="1">
    <location>
        <begin position="578"/>
        <end position="616"/>
    </location>
</feature>
<feature type="region of interest" description="Disordered" evidence="1">
    <location>
        <begin position="578"/>
        <end position="618"/>
    </location>
</feature>
<feature type="region of interest" description="Disordered" evidence="1">
    <location>
        <begin position="81"/>
        <end position="106"/>
    </location>
</feature>
<name>A0A5C7ID32_9ROSI</name>
<protein>
    <recommendedName>
        <fullName evidence="2">Retrovirus-related Pol polyprotein from transposon TNT 1-94-like beta-barrel domain-containing protein</fullName>
    </recommendedName>
</protein>
<dbReference type="PANTHER" id="PTHR47481:SF22">
    <property type="entry name" value="RETROTRANSPOSON GAG DOMAIN-CONTAINING PROTEIN"/>
    <property type="match status" value="1"/>
</dbReference>
<comment type="caution">
    <text evidence="3">The sequence shown here is derived from an EMBL/GenBank/DDBJ whole genome shotgun (WGS) entry which is preliminary data.</text>
</comment>
<feature type="compositionally biased region" description="Pro residues" evidence="1">
    <location>
        <begin position="81"/>
        <end position="97"/>
    </location>
</feature>
<dbReference type="EMBL" id="VAHF01000003">
    <property type="protein sequence ID" value="TXG67243.1"/>
    <property type="molecule type" value="Genomic_DNA"/>
</dbReference>
<dbReference type="Pfam" id="PF14223">
    <property type="entry name" value="Retrotran_gag_2"/>
    <property type="match status" value="1"/>
</dbReference>
<evidence type="ECO:0000259" key="2">
    <source>
        <dbReference type="Pfam" id="PF22936"/>
    </source>
</evidence>
<dbReference type="Proteomes" id="UP000323000">
    <property type="component" value="Chromosome 3"/>
</dbReference>
<dbReference type="PANTHER" id="PTHR47481">
    <property type="match status" value="1"/>
</dbReference>
<accession>A0A5C7ID32</accession>